<protein>
    <recommendedName>
        <fullName evidence="1">Reverse transcriptase domain-containing protein</fullName>
    </recommendedName>
</protein>
<evidence type="ECO:0000313" key="3">
    <source>
        <dbReference type="Proteomes" id="UP000694389"/>
    </source>
</evidence>
<reference evidence="2" key="2">
    <citation type="submission" date="2025-09" db="UniProtKB">
        <authorList>
            <consortium name="Ensembl"/>
        </authorList>
    </citation>
    <scope>IDENTIFICATION</scope>
</reference>
<feature type="domain" description="Reverse transcriptase" evidence="1">
    <location>
        <begin position="226"/>
        <end position="383"/>
    </location>
</feature>
<evidence type="ECO:0000259" key="1">
    <source>
        <dbReference type="Pfam" id="PF00078"/>
    </source>
</evidence>
<accession>A0A8P4KC92</accession>
<keyword evidence="3" id="KW-1185">Reference proteome</keyword>
<dbReference type="Pfam" id="PF00078">
    <property type="entry name" value="RVT_1"/>
    <property type="match status" value="1"/>
</dbReference>
<dbReference type="AlphaFoldDB" id="A0A8P4KC92"/>
<proteinExistence type="predicted"/>
<name>A0A8P4KC92_DICLA</name>
<dbReference type="PANTHER" id="PTHR35450:SF2">
    <property type="entry name" value="REVERSE TRANSCRIPTASE DOMAIN-CONTAINING PROTEIN"/>
    <property type="match status" value="1"/>
</dbReference>
<dbReference type="GeneTree" id="ENSGT00940000163438"/>
<dbReference type="Ensembl" id="ENSDLAT00005073940.1">
    <property type="protein sequence ID" value="ENSDLAP00005067130.1"/>
    <property type="gene ID" value="ENSDLAG00005027769.1"/>
</dbReference>
<dbReference type="PANTHER" id="PTHR35450">
    <property type="entry name" value="REVERSE TRANSCRIPTASE DOMAIN-CONTAINING PROTEIN"/>
    <property type="match status" value="1"/>
</dbReference>
<organism evidence="2 3">
    <name type="scientific">Dicentrarchus labrax</name>
    <name type="common">European seabass</name>
    <name type="synonym">Morone labrax</name>
    <dbReference type="NCBI Taxonomy" id="13489"/>
    <lineage>
        <taxon>Eukaryota</taxon>
        <taxon>Metazoa</taxon>
        <taxon>Chordata</taxon>
        <taxon>Craniata</taxon>
        <taxon>Vertebrata</taxon>
        <taxon>Euteleostomi</taxon>
        <taxon>Actinopterygii</taxon>
        <taxon>Neopterygii</taxon>
        <taxon>Teleostei</taxon>
        <taxon>Neoteleostei</taxon>
        <taxon>Acanthomorphata</taxon>
        <taxon>Eupercaria</taxon>
        <taxon>Moronidae</taxon>
        <taxon>Dicentrarchus</taxon>
    </lineage>
</organism>
<dbReference type="InterPro" id="IPR000477">
    <property type="entry name" value="RT_dom"/>
</dbReference>
<sequence>MLGYKMGSNHNRQHPPWRIQLEAKIRATWREVSQLAELQKGNMVNKGAPRKYTKLSIPEELETAKQRLTALATRLKRYTKEAEARRINKLFSTEPAKVYSQWQGGNNNRSDPPRAEVEEYWKAIWEKEASHNPDAQWLVDRRADHSNLPEQEPVTISMADIQERVSKMKSWTAPGPDMIHAYWLKKLTAFHECLAAQMNQLLRDGSHSEWLTQGRTVLILKDPQKGPIPSNYRPITCLSPTWKALSGIIAAKMSKHVAQYVGRAQKGIGSNTRGAKHQLLVDRAVARDCKSRKTNLCTAWIEYKKAYDSMPHTWILECLELYKINRNLRAFIQNSMRMWKTTLEADSKPIAQVNIKCGIYQGDALLPLLFCIGLNLLSQIITKSGYGYQFRSGATIQDSYKYLATPQANGNHEEAARKSTTTKYLQRVRQVLKSQLNGRNKIQAMNMYALPVIRYPAGIISWPKEEIEAPDNKTRKLLTMHGGFHPKSSTLRMYAKRKEGGRGLVSIKAIIQDKTSKIQEHIRKMATKDELLSECLRQQKHDKSAEEEEQTTWRDKPLHGTYHSQIEEVADIEKTYQWLEKAGLKDSTEALIMAAQEQALGSRAIEAKIYKSRSDPRCRLCKDAPETVQHIVAGCKMLAGSAYMERHNQVAGIVYRNICTQYGIEVPKSQWAAPQKMAENNRAKVLWDFSFQTDKQVLANQPDIVVVDKEQKKVVVIDVAIPADANIRKKEHEKVEKYQGLKEQLEQMWKVKASVVPLVVGALGPVTPKLGEWLQQIPGTTSEASVQKSAVLGTAKILHRTLKLPGLW</sequence>
<evidence type="ECO:0000313" key="2">
    <source>
        <dbReference type="Ensembl" id="ENSDLAP00005067130.1"/>
    </source>
</evidence>
<reference evidence="2" key="1">
    <citation type="submission" date="2025-08" db="UniProtKB">
        <authorList>
            <consortium name="Ensembl"/>
        </authorList>
    </citation>
    <scope>IDENTIFICATION</scope>
</reference>
<dbReference type="Proteomes" id="UP000694389">
    <property type="component" value="Unassembled WGS sequence"/>
</dbReference>